<accession>A0A149PWC9</accession>
<protein>
    <submittedName>
        <fullName evidence="1">Uncharacterized protein</fullName>
    </submittedName>
</protein>
<dbReference type="STRING" id="1399968.CI15_09995"/>
<proteinExistence type="predicted"/>
<dbReference type="Gene3D" id="3.90.1150.10">
    <property type="entry name" value="Aspartate Aminotransferase, domain 1"/>
    <property type="match status" value="1"/>
</dbReference>
<name>A0A149PWC9_9BURK</name>
<dbReference type="EMBL" id="LRBG01000005">
    <property type="protein sequence ID" value="KXU89345.1"/>
    <property type="molecule type" value="Genomic_DNA"/>
</dbReference>
<dbReference type="InterPro" id="IPR015422">
    <property type="entry name" value="PyrdxlP-dep_Trfase_small"/>
</dbReference>
<reference evidence="1 2" key="1">
    <citation type="journal article" date="2015" name="Int. J. Syst. Evol. Microbiol.">
        <title>Burkholderia monticola sp. nov., isolated from mountain soil.</title>
        <authorList>
            <person name="Baek I."/>
            <person name="Seo B."/>
            <person name="Lee I."/>
            <person name="Yi H."/>
            <person name="Chun J."/>
        </authorList>
    </citation>
    <scope>NUCLEOTIDE SEQUENCE [LARGE SCALE GENOMIC DNA]</scope>
    <source>
        <strain evidence="1 2">JC2948</strain>
    </source>
</reference>
<comment type="caution">
    <text evidence="1">The sequence shown here is derived from an EMBL/GenBank/DDBJ whole genome shotgun (WGS) entry which is preliminary data.</text>
</comment>
<evidence type="ECO:0000313" key="1">
    <source>
        <dbReference type="EMBL" id="KXU89345.1"/>
    </source>
</evidence>
<organism evidence="1 2">
    <name type="scientific">Paraburkholderia monticola</name>
    <dbReference type="NCBI Taxonomy" id="1399968"/>
    <lineage>
        <taxon>Bacteria</taxon>
        <taxon>Pseudomonadati</taxon>
        <taxon>Pseudomonadota</taxon>
        <taxon>Betaproteobacteria</taxon>
        <taxon>Burkholderiales</taxon>
        <taxon>Burkholderiaceae</taxon>
        <taxon>Paraburkholderia</taxon>
    </lineage>
</organism>
<evidence type="ECO:0000313" key="2">
    <source>
        <dbReference type="Proteomes" id="UP000075613"/>
    </source>
</evidence>
<keyword evidence="2" id="KW-1185">Reference proteome</keyword>
<gene>
    <name evidence="1" type="ORF">CI15_09995</name>
</gene>
<dbReference type="Proteomes" id="UP000075613">
    <property type="component" value="Unassembled WGS sequence"/>
</dbReference>
<dbReference type="AlphaFoldDB" id="A0A149PWC9"/>
<sequence>MSVYGRRPKISARFRERATELYEKARYTGDILAFSPPLIIEEAQIEEIFETVAQVLRETA</sequence>